<sequence length="129" mass="13535">MSESGTLPEGRSSSNTMDRHRSQLERQELQLQQKVQQLQLEAEQQLQPADRKSLENDLRRGHSPLTCARSIPFSAASFLASGLANTRPFLGAAGAAAAAAGAGAAAAGAAAWNIKPLLTQSICTSHLGI</sequence>
<evidence type="ECO:0000313" key="2">
    <source>
        <dbReference type="EMBL" id="TNN76186.1"/>
    </source>
</evidence>
<protein>
    <submittedName>
        <fullName evidence="2">Uncharacterized protein</fullName>
    </submittedName>
</protein>
<feature type="compositionally biased region" description="Basic and acidic residues" evidence="1">
    <location>
        <begin position="17"/>
        <end position="28"/>
    </location>
</feature>
<feature type="region of interest" description="Disordered" evidence="1">
    <location>
        <begin position="1"/>
        <end position="30"/>
    </location>
</feature>
<evidence type="ECO:0000256" key="1">
    <source>
        <dbReference type="SAM" id="MobiDB-lite"/>
    </source>
</evidence>
<dbReference type="EMBL" id="SRLO01000095">
    <property type="protein sequence ID" value="TNN76186.1"/>
    <property type="molecule type" value="Genomic_DNA"/>
</dbReference>
<name>A0A4Z2IDZ2_9TELE</name>
<dbReference type="AlphaFoldDB" id="A0A4Z2IDZ2"/>
<feature type="compositionally biased region" description="Polar residues" evidence="1">
    <location>
        <begin position="1"/>
        <end position="16"/>
    </location>
</feature>
<accession>A0A4Z2IDZ2</accession>
<keyword evidence="3" id="KW-1185">Reference proteome</keyword>
<organism evidence="2 3">
    <name type="scientific">Liparis tanakae</name>
    <name type="common">Tanaka's snailfish</name>
    <dbReference type="NCBI Taxonomy" id="230148"/>
    <lineage>
        <taxon>Eukaryota</taxon>
        <taxon>Metazoa</taxon>
        <taxon>Chordata</taxon>
        <taxon>Craniata</taxon>
        <taxon>Vertebrata</taxon>
        <taxon>Euteleostomi</taxon>
        <taxon>Actinopterygii</taxon>
        <taxon>Neopterygii</taxon>
        <taxon>Teleostei</taxon>
        <taxon>Neoteleostei</taxon>
        <taxon>Acanthomorphata</taxon>
        <taxon>Eupercaria</taxon>
        <taxon>Perciformes</taxon>
        <taxon>Cottioidei</taxon>
        <taxon>Cottales</taxon>
        <taxon>Liparidae</taxon>
        <taxon>Liparis</taxon>
    </lineage>
</organism>
<evidence type="ECO:0000313" key="3">
    <source>
        <dbReference type="Proteomes" id="UP000314294"/>
    </source>
</evidence>
<comment type="caution">
    <text evidence="2">The sequence shown here is derived from an EMBL/GenBank/DDBJ whole genome shotgun (WGS) entry which is preliminary data.</text>
</comment>
<dbReference type="Proteomes" id="UP000314294">
    <property type="component" value="Unassembled WGS sequence"/>
</dbReference>
<reference evidence="2 3" key="1">
    <citation type="submission" date="2019-03" db="EMBL/GenBank/DDBJ databases">
        <title>First draft genome of Liparis tanakae, snailfish: a comprehensive survey of snailfish specific genes.</title>
        <authorList>
            <person name="Kim W."/>
            <person name="Song I."/>
            <person name="Jeong J.-H."/>
            <person name="Kim D."/>
            <person name="Kim S."/>
            <person name="Ryu S."/>
            <person name="Song J.Y."/>
            <person name="Lee S.K."/>
        </authorList>
    </citation>
    <scope>NUCLEOTIDE SEQUENCE [LARGE SCALE GENOMIC DNA]</scope>
    <source>
        <tissue evidence="2">Muscle</tissue>
    </source>
</reference>
<proteinExistence type="predicted"/>
<gene>
    <name evidence="2" type="ORF">EYF80_013474</name>
</gene>